<reference evidence="1 2" key="1">
    <citation type="journal article" date="2022" name="Int. J. Syst. Evol. Microbiol.">
        <title>Neobacillus kokaensis sp. nov., isolated from soil.</title>
        <authorList>
            <person name="Yuki K."/>
            <person name="Matsubara H."/>
            <person name="Yamaguchi S."/>
        </authorList>
    </citation>
    <scope>NUCLEOTIDE SEQUENCE [LARGE SCALE GENOMIC DNA]</scope>
    <source>
        <strain evidence="1 2">LOB 377</strain>
    </source>
</reference>
<gene>
    <name evidence="1" type="ORF">AM1BK_30110</name>
</gene>
<dbReference type="Proteomes" id="UP000637074">
    <property type="component" value="Unassembled WGS sequence"/>
</dbReference>
<dbReference type="RefSeq" id="WP_191274176.1">
    <property type="nucleotide sequence ID" value="NZ_BNDS01000012.1"/>
</dbReference>
<proteinExistence type="predicted"/>
<accession>A0ABQ3N7I1</accession>
<sequence>MDNQNTIAKSLAVKDGRNVGIWQVSKPPKEEVDYPVHERIIDLKEKRSFPDLLIPITIY</sequence>
<comment type="caution">
    <text evidence="1">The sequence shown here is derived from an EMBL/GenBank/DDBJ whole genome shotgun (WGS) entry which is preliminary data.</text>
</comment>
<dbReference type="EMBL" id="BNDS01000012">
    <property type="protein sequence ID" value="GHH99468.1"/>
    <property type="molecule type" value="Genomic_DNA"/>
</dbReference>
<evidence type="ECO:0000313" key="1">
    <source>
        <dbReference type="EMBL" id="GHH99468.1"/>
    </source>
</evidence>
<keyword evidence="2" id="KW-1185">Reference proteome</keyword>
<protein>
    <submittedName>
        <fullName evidence="1">Uncharacterized protein</fullName>
    </submittedName>
</protein>
<name>A0ABQ3N7I1_9BACI</name>
<organism evidence="1 2">
    <name type="scientific">Neobacillus kokaensis</name>
    <dbReference type="NCBI Taxonomy" id="2759023"/>
    <lineage>
        <taxon>Bacteria</taxon>
        <taxon>Bacillati</taxon>
        <taxon>Bacillota</taxon>
        <taxon>Bacilli</taxon>
        <taxon>Bacillales</taxon>
        <taxon>Bacillaceae</taxon>
        <taxon>Neobacillus</taxon>
    </lineage>
</organism>
<evidence type="ECO:0000313" key="2">
    <source>
        <dbReference type="Proteomes" id="UP000637074"/>
    </source>
</evidence>